<feature type="domain" description="Mediator complex subunit MED14 N-terminal" evidence="11">
    <location>
        <begin position="168"/>
        <end position="379"/>
    </location>
</feature>
<feature type="compositionally biased region" description="Polar residues" evidence="10">
    <location>
        <begin position="127"/>
        <end position="142"/>
    </location>
</feature>
<evidence type="ECO:0000256" key="5">
    <source>
        <dbReference type="ARBA" id="ARBA00023159"/>
    </source>
</evidence>
<feature type="compositionally biased region" description="Polar residues" evidence="10">
    <location>
        <begin position="19"/>
        <end position="28"/>
    </location>
</feature>
<accession>A0A8H6EJ98</accession>
<evidence type="ECO:0000259" key="11">
    <source>
        <dbReference type="Pfam" id="PF08638"/>
    </source>
</evidence>
<evidence type="ECO:0000313" key="12">
    <source>
        <dbReference type="EMBL" id="KAF5874306.1"/>
    </source>
</evidence>
<evidence type="ECO:0000256" key="6">
    <source>
        <dbReference type="ARBA" id="ARBA00023163"/>
    </source>
</evidence>
<dbReference type="GeneID" id="59258410"/>
<evidence type="ECO:0000256" key="4">
    <source>
        <dbReference type="ARBA" id="ARBA00023015"/>
    </source>
</evidence>
<proteinExistence type="inferred from homology"/>
<name>A0A8H6EJ98_9HELO</name>
<dbReference type="PANTHER" id="PTHR12809:SF2">
    <property type="entry name" value="MEDIATOR OF RNA POLYMERASE II TRANSCRIPTION SUBUNIT 14"/>
    <property type="match status" value="1"/>
</dbReference>
<evidence type="ECO:0000256" key="7">
    <source>
        <dbReference type="ARBA" id="ARBA00023242"/>
    </source>
</evidence>
<gene>
    <name evidence="12" type="ORF">Bfra_004312</name>
</gene>
<feature type="compositionally biased region" description="Basic and acidic residues" evidence="10">
    <location>
        <begin position="97"/>
        <end position="108"/>
    </location>
</feature>
<dbReference type="EMBL" id="JABFCT010000007">
    <property type="protein sequence ID" value="KAF5874306.1"/>
    <property type="molecule type" value="Genomic_DNA"/>
</dbReference>
<feature type="compositionally biased region" description="Low complexity" evidence="10">
    <location>
        <begin position="1154"/>
        <end position="1179"/>
    </location>
</feature>
<dbReference type="InterPro" id="IPR055122">
    <property type="entry name" value="Med14_N"/>
</dbReference>
<evidence type="ECO:0000256" key="9">
    <source>
        <dbReference type="RuleBase" id="RU365082"/>
    </source>
</evidence>
<protein>
    <recommendedName>
        <fullName evidence="3 9">Mediator of RNA polymerase II transcription subunit 14</fullName>
    </recommendedName>
    <alternativeName>
        <fullName evidence="8 9">Mediator complex subunit 14</fullName>
    </alternativeName>
</protein>
<dbReference type="PANTHER" id="PTHR12809">
    <property type="entry name" value="MEDIATOR COMPLEX SUBUNIT"/>
    <property type="match status" value="1"/>
</dbReference>
<evidence type="ECO:0000313" key="13">
    <source>
        <dbReference type="Proteomes" id="UP000531561"/>
    </source>
</evidence>
<organism evidence="12 13">
    <name type="scientific">Botrytis fragariae</name>
    <dbReference type="NCBI Taxonomy" id="1964551"/>
    <lineage>
        <taxon>Eukaryota</taxon>
        <taxon>Fungi</taxon>
        <taxon>Dikarya</taxon>
        <taxon>Ascomycota</taxon>
        <taxon>Pezizomycotina</taxon>
        <taxon>Leotiomycetes</taxon>
        <taxon>Helotiales</taxon>
        <taxon>Sclerotiniaceae</taxon>
        <taxon>Botrytis</taxon>
    </lineage>
</organism>
<dbReference type="GO" id="GO:0070847">
    <property type="term" value="C:core mediator complex"/>
    <property type="evidence" value="ECO:0007669"/>
    <property type="project" value="TreeGrafter"/>
</dbReference>
<dbReference type="OrthoDB" id="205099at2759"/>
<feature type="compositionally biased region" description="Polar residues" evidence="10">
    <location>
        <begin position="1144"/>
        <end position="1153"/>
    </location>
</feature>
<dbReference type="GO" id="GO:0006357">
    <property type="term" value="P:regulation of transcription by RNA polymerase II"/>
    <property type="evidence" value="ECO:0007669"/>
    <property type="project" value="InterPro"/>
</dbReference>
<evidence type="ECO:0000256" key="10">
    <source>
        <dbReference type="SAM" id="MobiDB-lite"/>
    </source>
</evidence>
<comment type="subunit">
    <text evidence="9">Component of the Mediator complex.</text>
</comment>
<comment type="function">
    <text evidence="9">Component of the Mediator complex, a coactivator involved in the regulated transcription of nearly all RNA polymerase II-dependent genes. Mediator functions as a bridge to convey information from gene-specific regulatory proteins to the basal RNA polymerase II transcription machinery. Mediator is recruited to promoters by direct interactions with regulatory proteins and serves as a scaffold for the assembly of a functional preinitiation complex with RNA polymerase II and the general transcription factors.</text>
</comment>
<feature type="region of interest" description="Disordered" evidence="10">
    <location>
        <begin position="43"/>
        <end position="146"/>
    </location>
</feature>
<comment type="subcellular location">
    <subcellularLocation>
        <location evidence="1 9">Nucleus</location>
    </subcellularLocation>
</comment>
<dbReference type="Pfam" id="PF08638">
    <property type="entry name" value="Med14"/>
    <property type="match status" value="1"/>
</dbReference>
<comment type="similarity">
    <text evidence="2 9">Belongs to the Mediator complex subunit 14 family.</text>
</comment>
<keyword evidence="7 9" id="KW-0539">Nucleus</keyword>
<dbReference type="Proteomes" id="UP000531561">
    <property type="component" value="Unassembled WGS sequence"/>
</dbReference>
<dbReference type="GO" id="GO:0003712">
    <property type="term" value="F:transcription coregulator activity"/>
    <property type="evidence" value="ECO:0007669"/>
    <property type="project" value="UniProtKB-UniRule"/>
</dbReference>
<feature type="region of interest" description="Disordered" evidence="10">
    <location>
        <begin position="1141"/>
        <end position="1236"/>
    </location>
</feature>
<dbReference type="RefSeq" id="XP_037193252.1">
    <property type="nucleotide sequence ID" value="XM_037334718.1"/>
</dbReference>
<keyword evidence="13" id="KW-1185">Reference proteome</keyword>
<sequence length="1236" mass="138972">MQGRAILRGSACDFAPTAPLQSPEYSNPVSTAKIESINHIKVDEGAAVGVPQGGGGLVGEQGRDNMPGVIMDSASRNGSHTNHDRDRQFNGSNGEAKASEKGRDKIQARSEPQQSMTPISPAVRNGINGNSTDGPAHQQNSGEEPIPKDILDRIHDLPPEVEHITSNFLPLTELLNRLAQSTHNDLRQEIMKLANMPIPQSAINTSSPHITKEDDTSNDNVNKKVSLLNFAQTQHSRWVKQLVLLNWSRNAEEVSKIIDLNIHLCQKRGLYQYILHHMSEVKRKLCDVDSPRPDLKTAVEVLSTGKANWMPDLGYIAPPPMTPKEILKSLEKLNTLLSIRLNLHEYDKIPLQFKNYTIKSGRVTFKVAGEFEIDLTVADENQELQFWFIDFRFLFSPSLSELPPRHQYHIESKVNAALEKDGLSGCYSYLHEMVLTHKISEFRRQAVELSRSTWVDGVKVEPLHRALCIQYWLDRYKKNGPRSWIILGVHSGRRKDGYHDPKTTSRLSIRWFRDSKEVKDVDIPFDTVNISAEQLLKTVIAMHVNHILGSTHSKLAAEPIFANREASLSLHTSKTEPKESVLGVQLTEKQHVSITIEPVTGIFIFSPASRIITSSQNKLNSLDRDPAMDAHFNIENLRCLAISEELTILGTSVGWRRAENPGISREDLKRKIPKDTKQITWFRRPAWQEDWLVAVTLGMSGESWWLFQISKQSTGVKVLTSIHIPIKAVSPTPSYVFMSTLHIFAGGLISQYTNLKALHDRRIRHTVRQSGLPSPVKLPSIWIHIPGLFQARAKPTAHKTWATDFLKLNFQGLEPLSNVPSLPSQSPIDDSQAIVSKPEQKTVLVTVVRMAVPIPALAVLNEKIDKDIAFQPKTGEIAFRLRSQVGESIIPALTERLFQIERLISCTAVLRKHENVIKCDRISLQEIAFSYGMPPVAQTELVTSADKTTPLSYKAVVSLGLVEGKMKLALEMGNPHIRVLDSLDKVLNIAKSGFDAVATLLPQTLYSLRAFETIENAWGPLHDKGEVFVFVRAFEWFRLRYVFKPSTPNMPPRTVSFEIKMCHRKQKPWWLVRRTEKTDKGVRGDAVPDDEIDLRLKSVWDSRGDDDWKGMRTSAVGRNRGIETCLEKIDAVMRDLSPEDLAVQPSQQSQTNTQVQAVGPQGQQPSHPQQQRQLQLPTPANSQNHPQSQGSSQGQQRMPTPNMNMNLNMNQNMLKRKSSGQAMNPRAVKREVVEID</sequence>
<dbReference type="GO" id="GO:0016592">
    <property type="term" value="C:mediator complex"/>
    <property type="evidence" value="ECO:0007669"/>
    <property type="project" value="UniProtKB-UniRule"/>
</dbReference>
<evidence type="ECO:0000256" key="1">
    <source>
        <dbReference type="ARBA" id="ARBA00004123"/>
    </source>
</evidence>
<feature type="compositionally biased region" description="Low complexity" evidence="10">
    <location>
        <begin position="1187"/>
        <end position="1213"/>
    </location>
</feature>
<feature type="region of interest" description="Disordered" evidence="10">
    <location>
        <begin position="1"/>
        <end position="28"/>
    </location>
</feature>
<dbReference type="Pfam" id="PF26204">
    <property type="entry name" value="Med14_fung"/>
    <property type="match status" value="1"/>
</dbReference>
<keyword evidence="6 9" id="KW-0804">Transcription</keyword>
<dbReference type="InterPro" id="IPR013947">
    <property type="entry name" value="Mediator_Med14"/>
</dbReference>
<keyword evidence="5 9" id="KW-0010">Activator</keyword>
<evidence type="ECO:0000256" key="2">
    <source>
        <dbReference type="ARBA" id="ARBA00007813"/>
    </source>
</evidence>
<comment type="caution">
    <text evidence="12">The sequence shown here is derived from an EMBL/GenBank/DDBJ whole genome shotgun (WGS) entry which is preliminary data.</text>
</comment>
<keyword evidence="4 9" id="KW-0805">Transcription regulation</keyword>
<evidence type="ECO:0000256" key="8">
    <source>
        <dbReference type="ARBA" id="ARBA00032007"/>
    </source>
</evidence>
<evidence type="ECO:0000256" key="3">
    <source>
        <dbReference type="ARBA" id="ARBA00019619"/>
    </source>
</evidence>
<dbReference type="AlphaFoldDB" id="A0A8H6EJ98"/>
<reference evidence="12 13" key="1">
    <citation type="journal article" date="2020" name="Phytopathology">
        <title>A high-quality genome resource of Botrytis fragariae, a new and rapidly spreading fungal pathogen causing strawberry gray mold in the U.S.A.</title>
        <authorList>
            <person name="Wu Y."/>
            <person name="Saski C.A."/>
            <person name="Schnabel G."/>
            <person name="Xiao S."/>
            <person name="Hu M."/>
        </authorList>
    </citation>
    <scope>NUCLEOTIDE SEQUENCE [LARGE SCALE GENOMIC DNA]</scope>
    <source>
        <strain evidence="12 13">BVB16</strain>
    </source>
</reference>